<feature type="domain" description="APS kinase" evidence="15">
    <location>
        <begin position="42"/>
        <end position="192"/>
    </location>
</feature>
<dbReference type="KEGG" id="ant:Arnit_2077"/>
<evidence type="ECO:0000256" key="7">
    <source>
        <dbReference type="ARBA" id="ARBA00022741"/>
    </source>
</evidence>
<dbReference type="HOGENOM" id="CLU_046932_1_0_7"/>
<keyword evidence="9 13" id="KW-0067">ATP-binding</keyword>
<dbReference type="UniPathway" id="UPA00140">
    <property type="reaction ID" value="UER00205"/>
</dbReference>
<dbReference type="GO" id="GO:0000103">
    <property type="term" value="P:sulfate assimilation"/>
    <property type="evidence" value="ECO:0007669"/>
    <property type="project" value="UniProtKB-UniRule"/>
</dbReference>
<dbReference type="SUPFAM" id="SSF52540">
    <property type="entry name" value="P-loop containing nucleoside triphosphate hydrolases"/>
    <property type="match status" value="1"/>
</dbReference>
<gene>
    <name evidence="13" type="primary">cysC</name>
    <name evidence="16" type="ordered locus">Arnit_2077</name>
</gene>
<dbReference type="NCBIfam" id="NF003013">
    <property type="entry name" value="PRK03846.1"/>
    <property type="match status" value="1"/>
</dbReference>
<evidence type="ECO:0000256" key="11">
    <source>
        <dbReference type="ARBA" id="ARBA00031393"/>
    </source>
</evidence>
<keyword evidence="8 13" id="KW-0418">Kinase</keyword>
<evidence type="ECO:0000256" key="2">
    <source>
        <dbReference type="ARBA" id="ARBA00002632"/>
    </source>
</evidence>
<protein>
    <recommendedName>
        <fullName evidence="5 13">Adenylyl-sulfate kinase</fullName>
        <ecNumber evidence="5 13">2.7.1.25</ecNumber>
    </recommendedName>
    <alternativeName>
        <fullName evidence="11 13">APS kinase</fullName>
    </alternativeName>
    <alternativeName>
        <fullName evidence="12 13">ATP adenosine-5'-phosphosulfate 3'-phosphotransferase</fullName>
    </alternativeName>
    <alternativeName>
        <fullName evidence="10 13">Adenosine-5'-phosphosulfate kinase</fullName>
    </alternativeName>
</protein>
<dbReference type="Proteomes" id="UP000000939">
    <property type="component" value="Chromosome"/>
</dbReference>
<name>D5V0B9_ARCNC</name>
<dbReference type="PANTHER" id="PTHR11055">
    <property type="entry name" value="BIFUNCTIONAL 3'-PHOSPHOADENOSINE 5'-PHOSPHOSULFATE SYNTHASE"/>
    <property type="match status" value="1"/>
</dbReference>
<evidence type="ECO:0000313" key="16">
    <source>
        <dbReference type="EMBL" id="ADG93731.1"/>
    </source>
</evidence>
<dbReference type="PANTHER" id="PTHR11055:SF1">
    <property type="entry name" value="PAPS SYNTHETASE, ISOFORM D"/>
    <property type="match status" value="1"/>
</dbReference>
<evidence type="ECO:0000256" key="14">
    <source>
        <dbReference type="RuleBase" id="RU004347"/>
    </source>
</evidence>
<dbReference type="NCBIfam" id="TIGR00455">
    <property type="entry name" value="apsK"/>
    <property type="match status" value="1"/>
</dbReference>
<comment type="function">
    <text evidence="2 13 14">Catalyzes the synthesis of activated sulfate.</text>
</comment>
<dbReference type="EC" id="2.7.1.25" evidence="5 13"/>
<evidence type="ECO:0000256" key="4">
    <source>
        <dbReference type="ARBA" id="ARBA00007008"/>
    </source>
</evidence>
<dbReference type="Gene3D" id="3.40.50.300">
    <property type="entry name" value="P-loop containing nucleotide triphosphate hydrolases"/>
    <property type="match status" value="1"/>
</dbReference>
<dbReference type="InterPro" id="IPR059117">
    <property type="entry name" value="APS_kinase_dom"/>
</dbReference>
<organism evidence="16 17">
    <name type="scientific">Arcobacter nitrofigilis (strain ATCC 33309 / DSM 7299 / CCUG 15893 / LMG 7604 / NCTC 12251 / CI)</name>
    <name type="common">Campylobacter nitrofigilis</name>
    <dbReference type="NCBI Taxonomy" id="572480"/>
    <lineage>
        <taxon>Bacteria</taxon>
        <taxon>Pseudomonadati</taxon>
        <taxon>Campylobacterota</taxon>
        <taxon>Epsilonproteobacteria</taxon>
        <taxon>Campylobacterales</taxon>
        <taxon>Arcobacteraceae</taxon>
        <taxon>Arcobacter</taxon>
    </lineage>
</organism>
<keyword evidence="6 13" id="KW-0808">Transferase</keyword>
<accession>D5V0B9</accession>
<dbReference type="GO" id="GO:0070814">
    <property type="term" value="P:hydrogen sulfide biosynthetic process"/>
    <property type="evidence" value="ECO:0007669"/>
    <property type="project" value="UniProtKB-UniRule"/>
</dbReference>
<keyword evidence="13" id="KW-0597">Phosphoprotein</keyword>
<keyword evidence="7 13" id="KW-0547">Nucleotide-binding</keyword>
<evidence type="ECO:0000256" key="12">
    <source>
        <dbReference type="ARBA" id="ARBA00031464"/>
    </source>
</evidence>
<dbReference type="eggNOG" id="COG0529">
    <property type="taxonomic scope" value="Bacteria"/>
</dbReference>
<evidence type="ECO:0000256" key="3">
    <source>
        <dbReference type="ARBA" id="ARBA00004806"/>
    </source>
</evidence>
<sequence length="220" mass="25521">MKNSEQKIKPLKQLESELMTNNIIWYDSHITKEDRVKQLSQKPCILWFTGLSGSGKSTIANVLEVKLYKMGIKTYLLDGDNIRHGLNRDLGFSKKDRTENIRRISEVAKLFVDSGSIVLTAFISPFQRDRELARKLVKEDEFIEIFIDTSLEICEQRDPKGLYKKVKEGKIKDFTGIDSPYEVPINSEIHLKTNELTIEQASEEVISYLKRFNYLKDLKE</sequence>
<dbReference type="CDD" id="cd02027">
    <property type="entry name" value="APSK"/>
    <property type="match status" value="1"/>
</dbReference>
<evidence type="ECO:0000256" key="5">
    <source>
        <dbReference type="ARBA" id="ARBA00012121"/>
    </source>
</evidence>
<proteinExistence type="inferred from homology"/>
<evidence type="ECO:0000259" key="15">
    <source>
        <dbReference type="Pfam" id="PF01583"/>
    </source>
</evidence>
<evidence type="ECO:0000256" key="13">
    <source>
        <dbReference type="HAMAP-Rule" id="MF_00065"/>
    </source>
</evidence>
<evidence type="ECO:0000256" key="9">
    <source>
        <dbReference type="ARBA" id="ARBA00022840"/>
    </source>
</evidence>
<comment type="pathway">
    <text evidence="3 13 14">Sulfur metabolism; hydrogen sulfide biosynthesis; sulfite from sulfate: step 2/3.</text>
</comment>
<comment type="similarity">
    <text evidence="4 13 14">Belongs to the APS kinase family.</text>
</comment>
<dbReference type="HAMAP" id="MF_00065">
    <property type="entry name" value="Adenylyl_sulf_kinase"/>
    <property type="match status" value="1"/>
</dbReference>
<feature type="binding site" evidence="13">
    <location>
        <begin position="50"/>
        <end position="57"/>
    </location>
    <ligand>
        <name>ATP</name>
        <dbReference type="ChEBI" id="CHEBI:30616"/>
    </ligand>
</feature>
<evidence type="ECO:0000256" key="1">
    <source>
        <dbReference type="ARBA" id="ARBA00001823"/>
    </source>
</evidence>
<evidence type="ECO:0000256" key="10">
    <source>
        <dbReference type="ARBA" id="ARBA00029724"/>
    </source>
</evidence>
<dbReference type="STRING" id="572480.Arnit_2077"/>
<evidence type="ECO:0000313" key="17">
    <source>
        <dbReference type="Proteomes" id="UP000000939"/>
    </source>
</evidence>
<feature type="active site" description="Phosphoserine intermediate" evidence="13">
    <location>
        <position position="124"/>
    </location>
</feature>
<evidence type="ECO:0000256" key="8">
    <source>
        <dbReference type="ARBA" id="ARBA00022777"/>
    </source>
</evidence>
<dbReference type="Pfam" id="PF01583">
    <property type="entry name" value="APS_kinase"/>
    <property type="match status" value="1"/>
</dbReference>
<dbReference type="FunFam" id="3.40.50.300:FF:000212">
    <property type="entry name" value="Adenylyl-sulfate kinase"/>
    <property type="match status" value="1"/>
</dbReference>
<dbReference type="EMBL" id="CP001999">
    <property type="protein sequence ID" value="ADG93731.1"/>
    <property type="molecule type" value="Genomic_DNA"/>
</dbReference>
<keyword evidence="17" id="KW-1185">Reference proteome</keyword>
<dbReference type="InterPro" id="IPR027417">
    <property type="entry name" value="P-loop_NTPase"/>
</dbReference>
<dbReference type="InterPro" id="IPR002891">
    <property type="entry name" value="APS"/>
</dbReference>
<dbReference type="GO" id="GO:0004020">
    <property type="term" value="F:adenylylsulfate kinase activity"/>
    <property type="evidence" value="ECO:0007669"/>
    <property type="project" value="UniProtKB-UniRule"/>
</dbReference>
<dbReference type="AlphaFoldDB" id="D5V0B9"/>
<reference evidence="16 17" key="1">
    <citation type="journal article" date="2010" name="Stand. Genomic Sci.">
        <title>Complete genome sequence of Arcobacter nitrofigilis type strain (CI).</title>
        <authorList>
            <person name="Pati A."/>
            <person name="Gronow S."/>
            <person name="Lapidus A."/>
            <person name="Copeland A."/>
            <person name="Glavina Del Rio T."/>
            <person name="Nolan M."/>
            <person name="Lucas S."/>
            <person name="Tice H."/>
            <person name="Cheng J.F."/>
            <person name="Han C."/>
            <person name="Chertkov O."/>
            <person name="Bruce D."/>
            <person name="Tapia R."/>
            <person name="Goodwin L."/>
            <person name="Pitluck S."/>
            <person name="Liolios K."/>
            <person name="Ivanova N."/>
            <person name="Mavromatis K."/>
            <person name="Chen A."/>
            <person name="Palaniappan K."/>
            <person name="Land M."/>
            <person name="Hauser L."/>
            <person name="Chang Y.J."/>
            <person name="Jeffries C.D."/>
            <person name="Detter J.C."/>
            <person name="Rohde M."/>
            <person name="Goker M."/>
            <person name="Bristow J."/>
            <person name="Eisen J.A."/>
            <person name="Markowitz V."/>
            <person name="Hugenholtz P."/>
            <person name="Klenk H.P."/>
            <person name="Kyrpides N.C."/>
        </authorList>
    </citation>
    <scope>NUCLEOTIDE SEQUENCE [LARGE SCALE GENOMIC DNA]</scope>
    <source>
        <strain evidence="17">ATCC 33309 / DSM 7299 / CCUG 15893 / LMG 7604 / NCTC 12251 / CI</strain>
    </source>
</reference>
<evidence type="ECO:0000256" key="6">
    <source>
        <dbReference type="ARBA" id="ARBA00022679"/>
    </source>
</evidence>
<dbReference type="GO" id="GO:0005524">
    <property type="term" value="F:ATP binding"/>
    <property type="evidence" value="ECO:0007669"/>
    <property type="project" value="UniProtKB-UniRule"/>
</dbReference>
<comment type="catalytic activity">
    <reaction evidence="1 13 14">
        <text>adenosine 5'-phosphosulfate + ATP = 3'-phosphoadenylyl sulfate + ADP + H(+)</text>
        <dbReference type="Rhea" id="RHEA:24152"/>
        <dbReference type="ChEBI" id="CHEBI:15378"/>
        <dbReference type="ChEBI" id="CHEBI:30616"/>
        <dbReference type="ChEBI" id="CHEBI:58243"/>
        <dbReference type="ChEBI" id="CHEBI:58339"/>
        <dbReference type="ChEBI" id="CHEBI:456216"/>
        <dbReference type="EC" id="2.7.1.25"/>
    </reaction>
</comment>